<sequence length="90" mass="9916">MQDLCSTRHSDLVEMDMTLSLIDCWEDFEAKFDVWDVGDCKLTVSTHTAAMQYPSGKASLLASMGSESIPSARISVSRRSLKLASRTPSD</sequence>
<comment type="caution">
    <text evidence="1">The sequence shown here is derived from an EMBL/GenBank/DDBJ whole genome shotgun (WGS) entry which is preliminary data.</text>
</comment>
<dbReference type="AlphaFoldDB" id="A0ABD3FXB3"/>
<keyword evidence="2" id="KW-1185">Reference proteome</keyword>
<gene>
    <name evidence="1" type="ORF">V7S43_003804</name>
</gene>
<accession>A0ABD3FXB3</accession>
<proteinExistence type="predicted"/>
<name>A0ABD3FXB3_9STRA</name>
<dbReference type="EMBL" id="JBIMZQ010000006">
    <property type="protein sequence ID" value="KAL3670612.1"/>
    <property type="molecule type" value="Genomic_DNA"/>
</dbReference>
<dbReference type="Proteomes" id="UP001632037">
    <property type="component" value="Unassembled WGS sequence"/>
</dbReference>
<evidence type="ECO:0000313" key="1">
    <source>
        <dbReference type="EMBL" id="KAL3670612.1"/>
    </source>
</evidence>
<reference evidence="1 2" key="1">
    <citation type="submission" date="2024-09" db="EMBL/GenBank/DDBJ databases">
        <title>Genome sequencing and assembly of Phytophthora oleae, isolate VK10A, causative agent of rot of olive drupes.</title>
        <authorList>
            <person name="Conti Taguali S."/>
            <person name="Riolo M."/>
            <person name="La Spada F."/>
            <person name="Cacciola S.O."/>
            <person name="Dionisio G."/>
        </authorList>
    </citation>
    <scope>NUCLEOTIDE SEQUENCE [LARGE SCALE GENOMIC DNA]</scope>
    <source>
        <strain evidence="1 2">VK10A</strain>
    </source>
</reference>
<protein>
    <submittedName>
        <fullName evidence="1">Uncharacterized protein</fullName>
    </submittedName>
</protein>
<evidence type="ECO:0000313" key="2">
    <source>
        <dbReference type="Proteomes" id="UP001632037"/>
    </source>
</evidence>
<organism evidence="1 2">
    <name type="scientific">Phytophthora oleae</name>
    <dbReference type="NCBI Taxonomy" id="2107226"/>
    <lineage>
        <taxon>Eukaryota</taxon>
        <taxon>Sar</taxon>
        <taxon>Stramenopiles</taxon>
        <taxon>Oomycota</taxon>
        <taxon>Peronosporomycetes</taxon>
        <taxon>Peronosporales</taxon>
        <taxon>Peronosporaceae</taxon>
        <taxon>Phytophthora</taxon>
    </lineage>
</organism>